<feature type="transmembrane region" description="Helical" evidence="8">
    <location>
        <begin position="236"/>
        <end position="258"/>
    </location>
</feature>
<keyword evidence="5 8" id="KW-1133">Transmembrane helix</keyword>
<feature type="transmembrane region" description="Helical" evidence="8">
    <location>
        <begin position="335"/>
        <end position="358"/>
    </location>
</feature>
<evidence type="ECO:0000256" key="5">
    <source>
        <dbReference type="ARBA" id="ARBA00022989"/>
    </source>
</evidence>
<feature type="transmembrane region" description="Helical" evidence="8">
    <location>
        <begin position="303"/>
        <end position="320"/>
    </location>
</feature>
<dbReference type="InterPro" id="IPR051907">
    <property type="entry name" value="DoxX-like_oxidoreductase"/>
</dbReference>
<feature type="transmembrane region" description="Helical" evidence="8">
    <location>
        <begin position="278"/>
        <end position="296"/>
    </location>
</feature>
<dbReference type="InterPro" id="IPR032808">
    <property type="entry name" value="DoxX"/>
</dbReference>
<name>A0A7G7CSR5_9CORY</name>
<dbReference type="GO" id="GO:0005886">
    <property type="term" value="C:plasma membrane"/>
    <property type="evidence" value="ECO:0007669"/>
    <property type="project" value="UniProtKB-SubCell"/>
</dbReference>
<evidence type="ECO:0000313" key="10">
    <source>
        <dbReference type="Proteomes" id="UP000515743"/>
    </source>
</evidence>
<feature type="region of interest" description="Disordered" evidence="7">
    <location>
        <begin position="136"/>
        <end position="172"/>
    </location>
</feature>
<evidence type="ECO:0000256" key="1">
    <source>
        <dbReference type="ARBA" id="ARBA00004651"/>
    </source>
</evidence>
<keyword evidence="3" id="KW-1003">Cell membrane</keyword>
<dbReference type="Proteomes" id="UP000515743">
    <property type="component" value="Chromosome"/>
</dbReference>
<dbReference type="PANTHER" id="PTHR33452:SF1">
    <property type="entry name" value="INNER MEMBRANE PROTEIN YPHA-RELATED"/>
    <property type="match status" value="1"/>
</dbReference>
<dbReference type="KEGG" id="cik:H0194_10475"/>
<comment type="similarity">
    <text evidence="2">Belongs to the DoxX family.</text>
</comment>
<dbReference type="EMBL" id="CP059404">
    <property type="protein sequence ID" value="QNE90631.1"/>
    <property type="molecule type" value="Genomic_DNA"/>
</dbReference>
<evidence type="ECO:0000256" key="8">
    <source>
        <dbReference type="SAM" id="Phobius"/>
    </source>
</evidence>
<proteinExistence type="inferred from homology"/>
<accession>A0A7G7CSR5</accession>
<evidence type="ECO:0000256" key="7">
    <source>
        <dbReference type="SAM" id="MobiDB-lite"/>
    </source>
</evidence>
<protein>
    <submittedName>
        <fullName evidence="9">DoxX family protein</fullName>
    </submittedName>
</protein>
<feature type="compositionally biased region" description="Low complexity" evidence="7">
    <location>
        <begin position="69"/>
        <end position="80"/>
    </location>
</feature>
<keyword evidence="10" id="KW-1185">Reference proteome</keyword>
<reference evidence="9 10" key="1">
    <citation type="submission" date="2020-07" db="EMBL/GenBank/DDBJ databases">
        <title>Complete genome and description of Corynebacterium incognita strain Marseille-Q3630 sp. nov.</title>
        <authorList>
            <person name="Boxberger M."/>
        </authorList>
    </citation>
    <scope>NUCLEOTIDE SEQUENCE [LARGE SCALE GENOMIC DNA]</scope>
    <source>
        <strain evidence="9 10">Marseille-Q3630</strain>
    </source>
</reference>
<evidence type="ECO:0000256" key="4">
    <source>
        <dbReference type="ARBA" id="ARBA00022692"/>
    </source>
</evidence>
<keyword evidence="6 8" id="KW-0472">Membrane</keyword>
<sequence>MDVPTYRGETGTDVYSRAGRTAPQTVEPHSATQGSTPGGRGDNAETTAFPSSGERADAPGDVASTSRPAGANGAANASGAPHTSVYRPKPAADASQYSAGDYGDRDFAPAAGAAAGGATAGGATSAAQPQETMNFSRDDRAASAQQPTQQFASSDLHTSEQPAANAYQDPNRTSGIVGAGAAGAGASGAGAVATQDYDQSSFGHEDDRAAVDRRDLDDAAVDPKAGRRGTIDFGLLFVRLALGVYLIIAGASTFFGLGASEGLSGLEGEFADYAMPEVLAIAVPTMQLVAGVFLVLGLVTPLAAAIGLVVTGFMAIHRLAQSDAGLNIFDWPEAMWLSVILFVIAVALQFTGPGFISLDFNRSWARRPLATSWIFVVIAVAALVAIWWFLAAVNPLG</sequence>
<evidence type="ECO:0000256" key="3">
    <source>
        <dbReference type="ARBA" id="ARBA00022475"/>
    </source>
</evidence>
<keyword evidence="4 8" id="KW-0812">Transmembrane</keyword>
<feature type="region of interest" description="Disordered" evidence="7">
    <location>
        <begin position="1"/>
        <end position="100"/>
    </location>
</feature>
<organism evidence="9 10">
    <name type="scientific">Corynebacterium incognita</name>
    <dbReference type="NCBI Taxonomy" id="2754725"/>
    <lineage>
        <taxon>Bacteria</taxon>
        <taxon>Bacillati</taxon>
        <taxon>Actinomycetota</taxon>
        <taxon>Actinomycetes</taxon>
        <taxon>Mycobacteriales</taxon>
        <taxon>Corynebacteriaceae</taxon>
        <taxon>Corynebacterium</taxon>
    </lineage>
</organism>
<comment type="subcellular location">
    <subcellularLocation>
        <location evidence="1">Cell membrane</location>
        <topology evidence="1">Multi-pass membrane protein</topology>
    </subcellularLocation>
</comment>
<feature type="compositionally biased region" description="Polar residues" evidence="7">
    <location>
        <begin position="143"/>
        <end position="172"/>
    </location>
</feature>
<feature type="transmembrane region" description="Helical" evidence="8">
    <location>
        <begin position="370"/>
        <end position="390"/>
    </location>
</feature>
<evidence type="ECO:0000313" key="9">
    <source>
        <dbReference type="EMBL" id="QNE90631.1"/>
    </source>
</evidence>
<evidence type="ECO:0000256" key="2">
    <source>
        <dbReference type="ARBA" id="ARBA00006679"/>
    </source>
</evidence>
<dbReference type="AlphaFoldDB" id="A0A7G7CSR5"/>
<dbReference type="Pfam" id="PF07681">
    <property type="entry name" value="DoxX"/>
    <property type="match status" value="1"/>
</dbReference>
<dbReference type="PANTHER" id="PTHR33452">
    <property type="entry name" value="OXIDOREDUCTASE CATD-RELATED"/>
    <property type="match status" value="1"/>
</dbReference>
<evidence type="ECO:0000256" key="6">
    <source>
        <dbReference type="ARBA" id="ARBA00023136"/>
    </source>
</evidence>
<gene>
    <name evidence="9" type="ORF">H0194_10475</name>
</gene>